<dbReference type="EMBL" id="VTES01000008">
    <property type="protein sequence ID" value="TYS59424.1"/>
    <property type="molecule type" value="Genomic_DNA"/>
</dbReference>
<feature type="domain" description="Serine aminopeptidase S33" evidence="1">
    <location>
        <begin position="103"/>
        <end position="214"/>
    </location>
</feature>
<dbReference type="PANTHER" id="PTHR43358">
    <property type="entry name" value="ALPHA/BETA-HYDROLASE"/>
    <property type="match status" value="1"/>
</dbReference>
<proteinExistence type="predicted"/>
<dbReference type="AlphaFoldDB" id="A0A5D4SBB7"/>
<dbReference type="InterPro" id="IPR022742">
    <property type="entry name" value="Hydrolase_4"/>
</dbReference>
<organism evidence="2 3">
    <name type="scientific">Bacillus infantis</name>
    <dbReference type="NCBI Taxonomy" id="324767"/>
    <lineage>
        <taxon>Bacteria</taxon>
        <taxon>Bacillati</taxon>
        <taxon>Bacillota</taxon>
        <taxon>Bacilli</taxon>
        <taxon>Bacillales</taxon>
        <taxon>Bacillaceae</taxon>
        <taxon>Bacillus</taxon>
    </lineage>
</organism>
<dbReference type="PANTHER" id="PTHR43358:SF4">
    <property type="entry name" value="ALPHA_BETA HYDROLASE FOLD-1 DOMAIN-CONTAINING PROTEIN"/>
    <property type="match status" value="1"/>
</dbReference>
<keyword evidence="2" id="KW-0378">Hydrolase</keyword>
<protein>
    <submittedName>
        <fullName evidence="2">Alpha/beta hydrolase</fullName>
    </submittedName>
</protein>
<dbReference type="Proteomes" id="UP000323732">
    <property type="component" value="Unassembled WGS sequence"/>
</dbReference>
<comment type="caution">
    <text evidence="2">The sequence shown here is derived from an EMBL/GenBank/DDBJ whole genome shotgun (WGS) entry which is preliminary data.</text>
</comment>
<dbReference type="RefSeq" id="WP_022543486.1">
    <property type="nucleotide sequence ID" value="NZ_JAIVAO010000006.1"/>
</dbReference>
<reference evidence="2 3" key="1">
    <citation type="submission" date="2019-08" db="EMBL/GenBank/DDBJ databases">
        <title>Bacillus genomes from the desert of Cuatro Cienegas, Coahuila.</title>
        <authorList>
            <person name="Olmedo-Alvarez G."/>
        </authorList>
    </citation>
    <scope>NUCLEOTIDE SEQUENCE [LARGE SCALE GENOMIC DNA]</scope>
    <source>
        <strain evidence="2 3">CH37_1T</strain>
    </source>
</reference>
<dbReference type="InterPro" id="IPR052920">
    <property type="entry name" value="DNA-binding_regulatory"/>
</dbReference>
<dbReference type="Gene3D" id="3.40.50.1820">
    <property type="entry name" value="alpha/beta hydrolase"/>
    <property type="match status" value="1"/>
</dbReference>
<sequence>MKQKKKRILLISGSVIVLLAAVLIGAGNYFYNVAINRSNEALKLHGGSESRAASAMAAEEEAAKLAEVMEWTEKQDFKTVEITSDDGLKLKAAFLKNPDSNGRAVILAHGYKGSSEQMPGVTKFYYEQGFDVLKPDARGHGLSEGNYIGYGWHERKDYVKWASRLIKEEGATDIFLHGFSMGAATVLMASGEKLPPEVKGIIEDSGYTNVHEELSHQLKYLYHLPSFPLMQVTSAVTKVRAGYTFSEASAVEQVKKNKLPLFIIHGDQDELVPTEMADRIYDAATSEKEIWIVPGAGHTEAYTIAEEEYQKRLTAFIKKVQNK</sequence>
<evidence type="ECO:0000259" key="1">
    <source>
        <dbReference type="Pfam" id="PF12146"/>
    </source>
</evidence>
<gene>
    <name evidence="2" type="ORF">FZD47_22250</name>
</gene>
<name>A0A5D4SBB7_9BACI</name>
<dbReference type="InterPro" id="IPR029058">
    <property type="entry name" value="AB_hydrolase_fold"/>
</dbReference>
<evidence type="ECO:0000313" key="2">
    <source>
        <dbReference type="EMBL" id="TYS59424.1"/>
    </source>
</evidence>
<feature type="domain" description="Serine aminopeptidase S33" evidence="1">
    <location>
        <begin position="241"/>
        <end position="299"/>
    </location>
</feature>
<dbReference type="GO" id="GO:0016787">
    <property type="term" value="F:hydrolase activity"/>
    <property type="evidence" value="ECO:0007669"/>
    <property type="project" value="UniProtKB-KW"/>
</dbReference>
<dbReference type="SUPFAM" id="SSF53474">
    <property type="entry name" value="alpha/beta-Hydrolases"/>
    <property type="match status" value="1"/>
</dbReference>
<dbReference type="Pfam" id="PF12146">
    <property type="entry name" value="Hydrolase_4"/>
    <property type="match status" value="2"/>
</dbReference>
<accession>A0A5D4SBB7</accession>
<evidence type="ECO:0000313" key="3">
    <source>
        <dbReference type="Proteomes" id="UP000323732"/>
    </source>
</evidence>